<feature type="compositionally biased region" description="Low complexity" evidence="1">
    <location>
        <begin position="192"/>
        <end position="204"/>
    </location>
</feature>
<dbReference type="SUPFAM" id="SSF48452">
    <property type="entry name" value="TPR-like"/>
    <property type="match status" value="1"/>
</dbReference>
<dbReference type="Proteomes" id="UP000282454">
    <property type="component" value="Unassembled WGS sequence"/>
</dbReference>
<evidence type="ECO:0008006" key="4">
    <source>
        <dbReference type="Google" id="ProtNLM"/>
    </source>
</evidence>
<gene>
    <name evidence="2" type="ORF">CLV68_4502</name>
</gene>
<sequence length="360" mass="39734">MELVTKLGSADVAHLVELLDEKQSIIATTVASAQSTSTSTVDSVDLELAWELARRVEASDVSNETVSRIERSFDYLAVAYSTSPPAALLPQLRTYLAYVNSLMDKRSTIAEKQRLIVAGGWLSLLAATCHIDLQHQHSATEYPRTAASLARHAEHAEIRAWCYETQAWRVLTDGDYPRAIELSRAAQHHAPRGSSAAIQAAAQEGRAHARLGDTRQTTQAISTVHQLVTPLPARDVEHHYHYDPHKVIAYTATTLAWAGDPAAESHAREIIERLRPATPTDPARWPRRIASAHLDLAMALTTTGRFDEACHTATQAIESGRIVPSNIWRVTEIIRRIDALDIPEADTLRDAYRGLVSLTR</sequence>
<protein>
    <recommendedName>
        <fullName evidence="4">XRE family transcriptional regulator</fullName>
    </recommendedName>
</protein>
<dbReference type="EMBL" id="RCDD01000003">
    <property type="protein sequence ID" value="RLK58402.1"/>
    <property type="molecule type" value="Genomic_DNA"/>
</dbReference>
<name>A0A421B230_9PSEU</name>
<reference evidence="2 3" key="1">
    <citation type="submission" date="2018-10" db="EMBL/GenBank/DDBJ databases">
        <title>Genomic Encyclopedia of Archaeal and Bacterial Type Strains, Phase II (KMG-II): from individual species to whole genera.</title>
        <authorList>
            <person name="Goeker M."/>
        </authorList>
    </citation>
    <scope>NUCLEOTIDE SEQUENCE [LARGE SCALE GENOMIC DNA]</scope>
    <source>
        <strain evidence="2 3">DSM 45657</strain>
    </source>
</reference>
<keyword evidence="3" id="KW-1185">Reference proteome</keyword>
<proteinExistence type="predicted"/>
<evidence type="ECO:0000313" key="2">
    <source>
        <dbReference type="EMBL" id="RLK58402.1"/>
    </source>
</evidence>
<evidence type="ECO:0000256" key="1">
    <source>
        <dbReference type="SAM" id="MobiDB-lite"/>
    </source>
</evidence>
<dbReference type="InterPro" id="IPR011990">
    <property type="entry name" value="TPR-like_helical_dom_sf"/>
</dbReference>
<accession>A0A421B230</accession>
<feature type="region of interest" description="Disordered" evidence="1">
    <location>
        <begin position="187"/>
        <end position="213"/>
    </location>
</feature>
<evidence type="ECO:0000313" key="3">
    <source>
        <dbReference type="Proteomes" id="UP000282454"/>
    </source>
</evidence>
<dbReference type="AlphaFoldDB" id="A0A421B230"/>
<dbReference type="Gene3D" id="1.25.40.10">
    <property type="entry name" value="Tetratricopeptide repeat domain"/>
    <property type="match status" value="1"/>
</dbReference>
<comment type="caution">
    <text evidence="2">The sequence shown here is derived from an EMBL/GenBank/DDBJ whole genome shotgun (WGS) entry which is preliminary data.</text>
</comment>
<organism evidence="2 3">
    <name type="scientific">Actinokineospora cianjurensis</name>
    <dbReference type="NCBI Taxonomy" id="585224"/>
    <lineage>
        <taxon>Bacteria</taxon>
        <taxon>Bacillati</taxon>
        <taxon>Actinomycetota</taxon>
        <taxon>Actinomycetes</taxon>
        <taxon>Pseudonocardiales</taxon>
        <taxon>Pseudonocardiaceae</taxon>
        <taxon>Actinokineospora</taxon>
    </lineage>
</organism>